<comment type="caution">
    <text evidence="2">The sequence shown here is derived from an EMBL/GenBank/DDBJ whole genome shotgun (WGS) entry which is preliminary data.</text>
</comment>
<evidence type="ECO:0000313" key="2">
    <source>
        <dbReference type="EMBL" id="GGY99016.1"/>
    </source>
</evidence>
<evidence type="ECO:0000313" key="3">
    <source>
        <dbReference type="Proteomes" id="UP000622166"/>
    </source>
</evidence>
<evidence type="ECO:0000256" key="1">
    <source>
        <dbReference type="SAM" id="Phobius"/>
    </source>
</evidence>
<protein>
    <submittedName>
        <fullName evidence="2">Uncharacterized protein</fullName>
    </submittedName>
</protein>
<accession>A0A918UEZ2</accession>
<keyword evidence="3" id="KW-1185">Reference proteome</keyword>
<feature type="transmembrane region" description="Helical" evidence="1">
    <location>
        <begin position="32"/>
        <end position="51"/>
    </location>
</feature>
<gene>
    <name evidence="2" type="ORF">GCM10010365_17130</name>
</gene>
<dbReference type="EMBL" id="BMVW01000002">
    <property type="protein sequence ID" value="GGY99016.1"/>
    <property type="molecule type" value="Genomic_DNA"/>
</dbReference>
<organism evidence="2 3">
    <name type="scientific">Streptomyces poonensis</name>
    <dbReference type="NCBI Taxonomy" id="68255"/>
    <lineage>
        <taxon>Bacteria</taxon>
        <taxon>Bacillati</taxon>
        <taxon>Actinomycetota</taxon>
        <taxon>Actinomycetes</taxon>
        <taxon>Kitasatosporales</taxon>
        <taxon>Streptomycetaceae</taxon>
        <taxon>Streptomyces</taxon>
    </lineage>
</organism>
<dbReference type="AlphaFoldDB" id="A0A918UEZ2"/>
<proteinExistence type="predicted"/>
<sequence length="70" mass="7598">MVLTINLALLLAVIVFLRLRRRTEARSRRDEQLSVVIAITLGLLLASTDLGQGILDVLSQLAEGVSRAGQ</sequence>
<reference evidence="2" key="2">
    <citation type="submission" date="2020-09" db="EMBL/GenBank/DDBJ databases">
        <authorList>
            <person name="Sun Q."/>
            <person name="Ohkuma M."/>
        </authorList>
    </citation>
    <scope>NUCLEOTIDE SEQUENCE</scope>
    <source>
        <strain evidence="2">JCM 4815</strain>
    </source>
</reference>
<name>A0A918UEZ2_9ACTN</name>
<keyword evidence="1" id="KW-0812">Transmembrane</keyword>
<keyword evidence="1" id="KW-1133">Transmembrane helix</keyword>
<keyword evidence="1" id="KW-0472">Membrane</keyword>
<reference evidence="2" key="1">
    <citation type="journal article" date="2014" name="Int. J. Syst. Evol. Microbiol.">
        <title>Complete genome sequence of Corynebacterium casei LMG S-19264T (=DSM 44701T), isolated from a smear-ripened cheese.</title>
        <authorList>
            <consortium name="US DOE Joint Genome Institute (JGI-PGF)"/>
            <person name="Walter F."/>
            <person name="Albersmeier A."/>
            <person name="Kalinowski J."/>
            <person name="Ruckert C."/>
        </authorList>
    </citation>
    <scope>NUCLEOTIDE SEQUENCE</scope>
    <source>
        <strain evidence="2">JCM 4815</strain>
    </source>
</reference>
<dbReference type="Proteomes" id="UP000622166">
    <property type="component" value="Unassembled WGS sequence"/>
</dbReference>